<organism evidence="2 3">
    <name type="scientific">Vibrio splendidus</name>
    <dbReference type="NCBI Taxonomy" id="29497"/>
    <lineage>
        <taxon>Bacteria</taxon>
        <taxon>Pseudomonadati</taxon>
        <taxon>Pseudomonadota</taxon>
        <taxon>Gammaproteobacteria</taxon>
        <taxon>Vibrionales</taxon>
        <taxon>Vibrionaceae</taxon>
        <taxon>Vibrio</taxon>
    </lineage>
</organism>
<dbReference type="AlphaFoldDB" id="A0A2T5EJK2"/>
<reference evidence="2 3" key="1">
    <citation type="submission" date="2017-11" db="EMBL/GenBank/DDBJ databases">
        <title>Population delineation of vibrios coincides with oyster pathogenicity.</title>
        <authorList>
            <person name="Bruto M."/>
            <person name="Labreuche Y."/>
            <person name="James A."/>
            <person name="Piel D."/>
            <person name="Chenivesse S."/>
            <person name="Petton B."/>
            <person name="Polz M.F."/>
            <person name="Le Roux F."/>
        </authorList>
    </citation>
    <scope>NUCLEOTIDE SEQUENCE [LARGE SCALE GENOMIC DNA]</scope>
    <source>
        <strain evidence="2 3">1F_55</strain>
    </source>
</reference>
<sequence length="81" mass="8919">MLTTFRKLFFNGEIVSLKTALILLMLGVGLSWSFLPAQDMASFVSSSERLEKVFKDKNVSSPNNMQALLIKLCASVDSCGE</sequence>
<name>A0A2T5EJK2_VIBSP</name>
<evidence type="ECO:0000256" key="1">
    <source>
        <dbReference type="SAM" id="Phobius"/>
    </source>
</evidence>
<accession>A0A2T5EJK2</accession>
<comment type="caution">
    <text evidence="2">The sequence shown here is derived from an EMBL/GenBank/DDBJ whole genome shotgun (WGS) entry which is preliminary data.</text>
</comment>
<keyword evidence="1" id="KW-0472">Membrane</keyword>
<keyword evidence="1" id="KW-1133">Transmembrane helix</keyword>
<proteinExistence type="predicted"/>
<evidence type="ECO:0000313" key="2">
    <source>
        <dbReference type="EMBL" id="PTP20424.1"/>
    </source>
</evidence>
<dbReference type="EMBL" id="PIGA01000010">
    <property type="protein sequence ID" value="PTP20424.1"/>
    <property type="molecule type" value="Genomic_DNA"/>
</dbReference>
<protein>
    <submittedName>
        <fullName evidence="2">Uncharacterized protein</fullName>
    </submittedName>
</protein>
<keyword evidence="1" id="KW-0812">Transmembrane</keyword>
<evidence type="ECO:0000313" key="3">
    <source>
        <dbReference type="Proteomes" id="UP000244080"/>
    </source>
</evidence>
<dbReference type="Proteomes" id="UP000244080">
    <property type="component" value="Unassembled WGS sequence"/>
</dbReference>
<feature type="transmembrane region" description="Helical" evidence="1">
    <location>
        <begin position="15"/>
        <end position="35"/>
    </location>
</feature>
<gene>
    <name evidence="2" type="ORF">CWO36_07820</name>
</gene>